<proteinExistence type="predicted"/>
<evidence type="ECO:0008006" key="3">
    <source>
        <dbReference type="Google" id="ProtNLM"/>
    </source>
</evidence>
<evidence type="ECO:0000313" key="2">
    <source>
        <dbReference type="Proteomes" id="UP000800981"/>
    </source>
</evidence>
<name>A0ABX0GYI2_9ACTN</name>
<comment type="caution">
    <text evidence="1">The sequence shown here is derived from an EMBL/GenBank/DDBJ whole genome shotgun (WGS) entry which is preliminary data.</text>
</comment>
<keyword evidence="2" id="KW-1185">Reference proteome</keyword>
<protein>
    <recommendedName>
        <fullName evidence="3">tRNA A37 threonylcarbamoyladenosine synthetase subunit TsaC/SUA5/YrdC</fullName>
    </recommendedName>
</protein>
<reference evidence="1 2" key="1">
    <citation type="submission" date="2020-03" db="EMBL/GenBank/DDBJ databases">
        <title>Two novel Motilibacter sp.</title>
        <authorList>
            <person name="Liu S."/>
        </authorList>
    </citation>
    <scope>NUCLEOTIDE SEQUENCE [LARGE SCALE GENOMIC DNA]</scope>
    <source>
        <strain evidence="1 2">E257</strain>
    </source>
</reference>
<gene>
    <name evidence="1" type="ORF">G9H71_15400</name>
</gene>
<accession>A0ABX0GYI2</accession>
<sequence length="269" mass="28852">MLLDEEAHRAIAARALAAGGIVAHAFANFYAITTRPDAETVRSVNLLKGRPIGQVGSITTTPSRIPFVYDWSRLPPGLARHDVLEIMDALFAEGPFGFRGPAASDVPDHLTQHEGWVRTAQVIAPGHACPSNEFLASCLTAADADLLYITSANRSRHLSGASDEPAHFRGDALAAEFGGDPRFLLLAHRDEAAARARYPHHDPVSTTIVAFHRTAGSGPDGRVRLIVERHGSLPVERVRAVLAPLGYDVVLGPGAATRLQQRDYGLVQA</sequence>
<organism evidence="1 2">
    <name type="scientific">Motilibacter deserti</name>
    <dbReference type="NCBI Taxonomy" id="2714956"/>
    <lineage>
        <taxon>Bacteria</taxon>
        <taxon>Bacillati</taxon>
        <taxon>Actinomycetota</taxon>
        <taxon>Actinomycetes</taxon>
        <taxon>Motilibacterales</taxon>
        <taxon>Motilibacteraceae</taxon>
        <taxon>Motilibacter</taxon>
    </lineage>
</organism>
<evidence type="ECO:0000313" key="1">
    <source>
        <dbReference type="EMBL" id="NHC15171.1"/>
    </source>
</evidence>
<dbReference type="Proteomes" id="UP000800981">
    <property type="component" value="Unassembled WGS sequence"/>
</dbReference>
<dbReference type="EMBL" id="JAANNP010000018">
    <property type="protein sequence ID" value="NHC15171.1"/>
    <property type="molecule type" value="Genomic_DNA"/>
</dbReference>
<dbReference type="Gene3D" id="3.90.870.10">
    <property type="entry name" value="DHBP synthase"/>
    <property type="match status" value="1"/>
</dbReference>